<dbReference type="PANTHER" id="PTHR43639">
    <property type="entry name" value="OXIDOREDUCTASE, SHORT-CHAIN DEHYDROGENASE/REDUCTASE FAMILY (AFU_ORTHOLOGUE AFUA_5G02870)"/>
    <property type="match status" value="1"/>
</dbReference>
<evidence type="ECO:0000313" key="4">
    <source>
        <dbReference type="Proteomes" id="UP001595764"/>
    </source>
</evidence>
<organism evidence="3 4">
    <name type="scientific">Amycolatopsis halotolerans</name>
    <dbReference type="NCBI Taxonomy" id="330083"/>
    <lineage>
        <taxon>Bacteria</taxon>
        <taxon>Bacillati</taxon>
        <taxon>Actinomycetota</taxon>
        <taxon>Actinomycetes</taxon>
        <taxon>Pseudonocardiales</taxon>
        <taxon>Pseudonocardiaceae</taxon>
        <taxon>Amycolatopsis</taxon>
    </lineage>
</organism>
<dbReference type="InterPro" id="IPR036291">
    <property type="entry name" value="NAD(P)-bd_dom_sf"/>
</dbReference>
<sequence length="271" mass="27455">MEVDVTSSTDTHDPRTDAALRGRTALVTGGARGLGAAISRRLAEAGARVALVGRDKDRLSAMAADLPGEPLVIPADLSEPDAPLAVLDTALSTFGRLDALVSNAGKSQPVPSHLATAADLDEVFALNVRAPLLLAGHAAGLMAESGGGTIVFVSSALSNRGHPLTSAYSATKGALDAATRALAAEWGPSAVRVNTVRPGITRSDMVAPLLDNASILAAYLKRVPLGRVGEPADVAEAVLFLSSAASAYITGQLLDLDGGWGATSPPIPASE</sequence>
<comment type="caution">
    <text evidence="3">The sequence shown here is derived from an EMBL/GenBank/DDBJ whole genome shotgun (WGS) entry which is preliminary data.</text>
</comment>
<dbReference type="PRINTS" id="PR00081">
    <property type="entry name" value="GDHRDH"/>
</dbReference>
<accession>A0ABV7QEZ0</accession>
<name>A0ABV7QEZ0_9PSEU</name>
<dbReference type="CDD" id="cd05233">
    <property type="entry name" value="SDR_c"/>
    <property type="match status" value="1"/>
</dbReference>
<evidence type="ECO:0000313" key="3">
    <source>
        <dbReference type="EMBL" id="MFC3510546.1"/>
    </source>
</evidence>
<protein>
    <submittedName>
        <fullName evidence="3">SDR family NAD(P)-dependent oxidoreductase</fullName>
        <ecNumber evidence="3">1.1.1.-</ecNumber>
    </submittedName>
</protein>
<dbReference type="RefSeq" id="WP_377868457.1">
    <property type="nucleotide sequence ID" value="NZ_JBHMAY010000006.1"/>
</dbReference>
<evidence type="ECO:0000256" key="1">
    <source>
        <dbReference type="ARBA" id="ARBA00006484"/>
    </source>
</evidence>
<reference evidence="4" key="1">
    <citation type="journal article" date="2019" name="Int. J. Syst. Evol. Microbiol.">
        <title>The Global Catalogue of Microorganisms (GCM) 10K type strain sequencing project: providing services to taxonomists for standard genome sequencing and annotation.</title>
        <authorList>
            <consortium name="The Broad Institute Genomics Platform"/>
            <consortium name="The Broad Institute Genome Sequencing Center for Infectious Disease"/>
            <person name="Wu L."/>
            <person name="Ma J."/>
        </authorList>
    </citation>
    <scope>NUCLEOTIDE SEQUENCE [LARGE SCALE GENOMIC DNA]</scope>
    <source>
        <strain evidence="4">CGMCC 4.7682</strain>
    </source>
</reference>
<dbReference type="GO" id="GO:0016491">
    <property type="term" value="F:oxidoreductase activity"/>
    <property type="evidence" value="ECO:0007669"/>
    <property type="project" value="UniProtKB-KW"/>
</dbReference>
<keyword evidence="2 3" id="KW-0560">Oxidoreductase</keyword>
<dbReference type="EMBL" id="JBHRWI010000014">
    <property type="protein sequence ID" value="MFC3510546.1"/>
    <property type="molecule type" value="Genomic_DNA"/>
</dbReference>
<dbReference type="NCBIfam" id="NF005559">
    <property type="entry name" value="PRK07231.1"/>
    <property type="match status" value="1"/>
</dbReference>
<gene>
    <name evidence="3" type="ORF">ACFORO_10265</name>
</gene>
<comment type="similarity">
    <text evidence="1">Belongs to the short-chain dehydrogenases/reductases (SDR) family.</text>
</comment>
<dbReference type="SUPFAM" id="SSF51735">
    <property type="entry name" value="NAD(P)-binding Rossmann-fold domains"/>
    <property type="match status" value="1"/>
</dbReference>
<dbReference type="PRINTS" id="PR00080">
    <property type="entry name" value="SDRFAMILY"/>
</dbReference>
<proteinExistence type="inferred from homology"/>
<dbReference type="Gene3D" id="3.40.50.720">
    <property type="entry name" value="NAD(P)-binding Rossmann-like Domain"/>
    <property type="match status" value="1"/>
</dbReference>
<dbReference type="PANTHER" id="PTHR43639:SF1">
    <property type="entry name" value="SHORT-CHAIN DEHYDROGENASE_REDUCTASE FAMILY PROTEIN"/>
    <property type="match status" value="1"/>
</dbReference>
<dbReference type="InterPro" id="IPR002347">
    <property type="entry name" value="SDR_fam"/>
</dbReference>
<evidence type="ECO:0000256" key="2">
    <source>
        <dbReference type="ARBA" id="ARBA00023002"/>
    </source>
</evidence>
<dbReference type="Pfam" id="PF13561">
    <property type="entry name" value="adh_short_C2"/>
    <property type="match status" value="1"/>
</dbReference>
<dbReference type="Proteomes" id="UP001595764">
    <property type="component" value="Unassembled WGS sequence"/>
</dbReference>
<keyword evidence="4" id="KW-1185">Reference proteome</keyword>
<dbReference type="EC" id="1.1.1.-" evidence="3"/>